<accession>A0ABW3JX35</accession>
<dbReference type="Proteomes" id="UP001597112">
    <property type="component" value="Unassembled WGS sequence"/>
</dbReference>
<feature type="modified residue" description="4-aspartylphosphate" evidence="1">
    <location>
        <position position="59"/>
    </location>
</feature>
<reference evidence="4" key="1">
    <citation type="journal article" date="2019" name="Int. J. Syst. Evol. Microbiol.">
        <title>The Global Catalogue of Microorganisms (GCM) 10K type strain sequencing project: providing services to taxonomists for standard genome sequencing and annotation.</title>
        <authorList>
            <consortium name="The Broad Institute Genomics Platform"/>
            <consortium name="The Broad Institute Genome Sequencing Center for Infectious Disease"/>
            <person name="Wu L."/>
            <person name="Ma J."/>
        </authorList>
    </citation>
    <scope>NUCLEOTIDE SEQUENCE [LARGE SCALE GENOMIC DNA]</scope>
    <source>
        <strain evidence="4">CCUG 58938</strain>
    </source>
</reference>
<dbReference type="InterPro" id="IPR001789">
    <property type="entry name" value="Sig_transdc_resp-reg_receiver"/>
</dbReference>
<keyword evidence="4" id="KW-1185">Reference proteome</keyword>
<dbReference type="PANTHER" id="PTHR44520">
    <property type="entry name" value="RESPONSE REGULATOR RCP1-RELATED"/>
    <property type="match status" value="1"/>
</dbReference>
<proteinExistence type="predicted"/>
<gene>
    <name evidence="3" type="ORF">ACFQ21_00490</name>
</gene>
<evidence type="ECO:0000313" key="4">
    <source>
        <dbReference type="Proteomes" id="UP001597112"/>
    </source>
</evidence>
<evidence type="ECO:0000259" key="2">
    <source>
        <dbReference type="PROSITE" id="PS50110"/>
    </source>
</evidence>
<dbReference type="SMART" id="SM00448">
    <property type="entry name" value="REC"/>
    <property type="match status" value="1"/>
</dbReference>
<name>A0ABW3JX35_9BACT</name>
<organism evidence="3 4">
    <name type="scientific">Ohtaekwangia kribbensis</name>
    <dbReference type="NCBI Taxonomy" id="688913"/>
    <lineage>
        <taxon>Bacteria</taxon>
        <taxon>Pseudomonadati</taxon>
        <taxon>Bacteroidota</taxon>
        <taxon>Cytophagia</taxon>
        <taxon>Cytophagales</taxon>
        <taxon>Fulvivirgaceae</taxon>
        <taxon>Ohtaekwangia</taxon>
    </lineage>
</organism>
<keyword evidence="1" id="KW-0597">Phosphoprotein</keyword>
<evidence type="ECO:0000313" key="3">
    <source>
        <dbReference type="EMBL" id="MFD0997755.1"/>
    </source>
</evidence>
<dbReference type="PROSITE" id="PS50110">
    <property type="entry name" value="RESPONSE_REGULATORY"/>
    <property type="match status" value="1"/>
</dbReference>
<comment type="caution">
    <text evidence="3">The sequence shown here is derived from an EMBL/GenBank/DDBJ whole genome shotgun (WGS) entry which is preliminary data.</text>
</comment>
<dbReference type="InterPro" id="IPR011006">
    <property type="entry name" value="CheY-like_superfamily"/>
</dbReference>
<dbReference type="RefSeq" id="WP_377573276.1">
    <property type="nucleotide sequence ID" value="NZ_JBHTKA010000001.1"/>
</dbReference>
<protein>
    <submittedName>
        <fullName evidence="3">Response regulator</fullName>
    </submittedName>
</protein>
<feature type="domain" description="Response regulatory" evidence="2">
    <location>
        <begin position="6"/>
        <end position="128"/>
    </location>
</feature>
<dbReference type="SUPFAM" id="SSF52172">
    <property type="entry name" value="CheY-like"/>
    <property type="match status" value="1"/>
</dbReference>
<sequence length="141" mass="16213">MNKAGPIVVIEDDMDDQAILVEIFSELGYENEIIYFVDGDEALHYLNRTDVQPFLILSDINMPKINGFELRSKIFTNEQLQTKCIPYLFFTTGGTKKAVLDAYAMSIQGFFIKPNTMDKLKGTLKKIIEYWQECIAPSHYE</sequence>
<dbReference type="InterPro" id="IPR052893">
    <property type="entry name" value="TCS_response_regulator"/>
</dbReference>
<evidence type="ECO:0000256" key="1">
    <source>
        <dbReference type="PROSITE-ProRule" id="PRU00169"/>
    </source>
</evidence>
<dbReference type="Gene3D" id="3.40.50.2300">
    <property type="match status" value="1"/>
</dbReference>
<dbReference type="EMBL" id="JBHTKA010000001">
    <property type="protein sequence ID" value="MFD0997755.1"/>
    <property type="molecule type" value="Genomic_DNA"/>
</dbReference>
<dbReference type="Pfam" id="PF00072">
    <property type="entry name" value="Response_reg"/>
    <property type="match status" value="1"/>
</dbReference>